<reference evidence="2 3" key="1">
    <citation type="journal article" date="2019" name="Int. J. Syst. Evol. Microbiol.">
        <title>The Global Catalogue of Microorganisms (GCM) 10K type strain sequencing project: providing services to taxonomists for standard genome sequencing and annotation.</title>
        <authorList>
            <consortium name="The Broad Institute Genomics Platform"/>
            <consortium name="The Broad Institute Genome Sequencing Center for Infectious Disease"/>
            <person name="Wu L."/>
            <person name="Ma J."/>
        </authorList>
    </citation>
    <scope>NUCLEOTIDE SEQUENCE [LARGE SCALE GENOMIC DNA]</scope>
    <source>
        <strain evidence="2 3">JCM 6305</strain>
    </source>
</reference>
<evidence type="ECO:0000256" key="1">
    <source>
        <dbReference type="ARBA" id="ARBA00022833"/>
    </source>
</evidence>
<dbReference type="Proteomes" id="UP001501638">
    <property type="component" value="Unassembled WGS sequence"/>
</dbReference>
<gene>
    <name evidence="2" type="ORF">GCM10010405_30480</name>
</gene>
<dbReference type="Pfam" id="PF02585">
    <property type="entry name" value="PIG-L"/>
    <property type="match status" value="1"/>
</dbReference>
<protein>
    <submittedName>
        <fullName evidence="2">PIG-L family deacetylase</fullName>
    </submittedName>
</protein>
<keyword evidence="1" id="KW-0862">Zinc</keyword>
<dbReference type="Gene3D" id="3.40.50.10320">
    <property type="entry name" value="LmbE-like"/>
    <property type="match status" value="1"/>
</dbReference>
<evidence type="ECO:0000313" key="3">
    <source>
        <dbReference type="Proteomes" id="UP001501638"/>
    </source>
</evidence>
<keyword evidence="3" id="KW-1185">Reference proteome</keyword>
<sequence length="198" mass="21523">MTRGEAGIDTMAPAEAARVREAEQRASAAAVGVESVEFLDHRDGVIEEGVALRRDLAAAIRRHRPDLVVTLNHHDTWGRNWWNTPDHRAVGRATLDAAGDAGNRWIFTDLAEAGLEPWSGVRWVAVAGSPEPTHAVEVGEEDVERAVASLAEHRAYITALSDKDPVAYAREVVTGAMDEIAGRTDGRRAVAFQLYPRG</sequence>
<comment type="caution">
    <text evidence="2">The sequence shown here is derived from an EMBL/GenBank/DDBJ whole genome shotgun (WGS) entry which is preliminary data.</text>
</comment>
<dbReference type="InterPro" id="IPR024078">
    <property type="entry name" value="LmbE-like_dom_sf"/>
</dbReference>
<evidence type="ECO:0000313" key="2">
    <source>
        <dbReference type="EMBL" id="GAA2444864.1"/>
    </source>
</evidence>
<dbReference type="InterPro" id="IPR003737">
    <property type="entry name" value="GlcNAc_PI_deacetylase-related"/>
</dbReference>
<accession>A0ABN3JZB7</accession>
<proteinExistence type="predicted"/>
<dbReference type="SUPFAM" id="SSF102588">
    <property type="entry name" value="LmbE-like"/>
    <property type="match status" value="1"/>
</dbReference>
<dbReference type="EMBL" id="BAAASZ010000020">
    <property type="protein sequence ID" value="GAA2444864.1"/>
    <property type="molecule type" value="Genomic_DNA"/>
</dbReference>
<name>A0ABN3JZB7_9ACTN</name>
<organism evidence="2 3">
    <name type="scientific">Streptomyces macrosporus</name>
    <dbReference type="NCBI Taxonomy" id="44032"/>
    <lineage>
        <taxon>Bacteria</taxon>
        <taxon>Bacillati</taxon>
        <taxon>Actinomycetota</taxon>
        <taxon>Actinomycetes</taxon>
        <taxon>Kitasatosporales</taxon>
        <taxon>Streptomycetaceae</taxon>
        <taxon>Streptomyces</taxon>
    </lineage>
</organism>